<evidence type="ECO:0008006" key="3">
    <source>
        <dbReference type="Google" id="ProtNLM"/>
    </source>
</evidence>
<dbReference type="InterPro" id="IPR011990">
    <property type="entry name" value="TPR-like_helical_dom_sf"/>
</dbReference>
<organism evidence="1 2">
    <name type="scientific">Sorangium cellulosum (strain So ce56)</name>
    <name type="common">Polyangium cellulosum (strain So ce56)</name>
    <dbReference type="NCBI Taxonomy" id="448385"/>
    <lineage>
        <taxon>Bacteria</taxon>
        <taxon>Pseudomonadati</taxon>
        <taxon>Myxococcota</taxon>
        <taxon>Polyangia</taxon>
        <taxon>Polyangiales</taxon>
        <taxon>Polyangiaceae</taxon>
        <taxon>Sorangium</taxon>
    </lineage>
</organism>
<dbReference type="HOGENOM" id="CLU_243083_0_0_7"/>
<gene>
    <name evidence="1" type="ordered locus">sce0608</name>
</gene>
<dbReference type="Gene3D" id="1.25.40.10">
    <property type="entry name" value="Tetratricopeptide repeat domain"/>
    <property type="match status" value="2"/>
</dbReference>
<dbReference type="SMART" id="SM00028">
    <property type="entry name" value="TPR"/>
    <property type="match status" value="6"/>
</dbReference>
<name>A9GVJ6_SORC5</name>
<dbReference type="SUPFAM" id="SSF48452">
    <property type="entry name" value="TPR-like"/>
    <property type="match status" value="2"/>
</dbReference>
<dbReference type="eggNOG" id="COG0457">
    <property type="taxonomic scope" value="Bacteria"/>
</dbReference>
<protein>
    <recommendedName>
        <fullName evidence="3">Tetratricopeptide repeat protein</fullName>
    </recommendedName>
</protein>
<dbReference type="STRING" id="448385.sce0608"/>
<dbReference type="Proteomes" id="UP000002139">
    <property type="component" value="Chromosome"/>
</dbReference>
<sequence length="1633" mass="174027">MPDAVRARFPARRALLRQVRFATLRHRHAVRTDETPFGGVASEMTVQAPEGQAESMTALIARLRAEQGEQPERQLQALLLHELGALEEALGEEPTAARDYLAAFNADPQFREPLEALVRILTRRKSIKNLGKLLDALTRAAATPEERARSFWERAAYLQDHEQNLAAAKEALEEAALSNPEDATPWLELELIAAKEGDIAGRMRALEARAELATDATWKGLLFIELADLAAATENVERAYELLDAAAALEGRARFRSQLALEVIARREEDLGALARALEGQAELIADALDDEASGDANGVPRTMRKPEHAADAWLRAAELTQRAGTGGFASLLERAAERLPQSTLLGRARIAALESAGEAEAAASLAKQEIARGASGPGAAALWLRVAEAAALASDREAALAALRSALAADPQCIPARALEIDLLGDGQDPSAFAVSLEATAASYASEDARGRALLLAAYVWAVRTDDVGAAKAALSQAGMAGVHPGVLARFGRSFAALRGDAAWYEESTKRLLSTGVDPAEKASLWFEIGRSRLLRGDANGAEGAFAELANAGADDGATPNAWLGRALGAFAVDLVRSRRERGDEPGAPGPRRSPTVIEALAEVEGEETARGLWLVAALRSARGGDLDRARSRLRALFERSADDEVIAVFLAELHRRAGSPTAAAATLSACAAAIDDADLSAALHIEAAILLWRAGERGRAVEELEAARGKAPRAGATALTWALRGHEASDLESRRRALEVAGEAGEDPAALALSRFGLEVGAAEGGDADEALATLEALESQASDDLALAAALGRLLWQPALEQRSAVERALDYIEERGDGAATIAHAERFRLARTLDHDRARTAARAAAWAAADPSPHAELEWLGAALGAEDREAEVAARSALARHMEGEARAAMEASAAIVGALDQPNLPRPFLTGEHAPAQLANLELALPGCDPRRRAAALHGLGDALGEEAQLTALGLAGWSDFAAGDHERALAAFRAVVERRPDDVAAWEGVRATSEALRDPVSTALASAQLGALCRDDARGAGFWESAGLLLLQHTEAHEDAEIAFDRAFARDPRRGVAFDRLFRRVRARNEDDRLLDIIEKRLGVADNDLELCKLFWERARVLRKKGKLDDALAALENVTLLEPDHIGALALSADISKAQGDLGQAAAFYAELSRVAKAPGEQRLMSGITAVDAYEKLGEHDRALEVLIGLHRAGLSTLVVRERLVRVAARVGSWDEATRLLEELMVERDTPEGRIEAARLAMAIYRDQLGAPRRAERAVAKLLEEAPDDGEAIDLVLTTDFEPAFRTRVLGRAKATLIQALAVEPLDADRVALLAKIAGAGQDAALRQATLGALVSLVRIDDGISAELRKIDARVPARPQIALDAKAMADIADPLDTGPVGELFAKMAETICMALGPSLVSLGVGKKDRIDSRGGHPLRVAVAEWMGALSFETDFELYVGGPSPRGATGVYGQLPALVLGSEITTPLDAASRSAIAREAFALRRGISSLRTRDDSTVASLVAAACIEAGFTVPQPPYAVFGEVSRAIHKEMSRATRKAIADVCQRIVSSQQDPLRWAQAARRSIDRMAVIAAGDVSLVLSDILNTPREQLGGVVAESERARQLVAFVLSQSYLELRKKLGMGVR</sequence>
<reference evidence="1 2" key="1">
    <citation type="journal article" date="2007" name="Nat. Biotechnol.">
        <title>Complete genome sequence of the myxobacterium Sorangium cellulosum.</title>
        <authorList>
            <person name="Schneiker S."/>
            <person name="Perlova O."/>
            <person name="Kaiser O."/>
            <person name="Gerth K."/>
            <person name="Alici A."/>
            <person name="Altmeyer M.O."/>
            <person name="Bartels D."/>
            <person name="Bekel T."/>
            <person name="Beyer S."/>
            <person name="Bode E."/>
            <person name="Bode H.B."/>
            <person name="Bolten C.J."/>
            <person name="Choudhuri J.V."/>
            <person name="Doss S."/>
            <person name="Elnakady Y.A."/>
            <person name="Frank B."/>
            <person name="Gaigalat L."/>
            <person name="Goesmann A."/>
            <person name="Groeger C."/>
            <person name="Gross F."/>
            <person name="Jelsbak L."/>
            <person name="Jelsbak L."/>
            <person name="Kalinowski J."/>
            <person name="Kegler C."/>
            <person name="Knauber T."/>
            <person name="Konietzny S."/>
            <person name="Kopp M."/>
            <person name="Krause L."/>
            <person name="Krug D."/>
            <person name="Linke B."/>
            <person name="Mahmud T."/>
            <person name="Martinez-Arias R."/>
            <person name="McHardy A.C."/>
            <person name="Merai M."/>
            <person name="Meyer F."/>
            <person name="Mormann S."/>
            <person name="Munoz-Dorado J."/>
            <person name="Perez J."/>
            <person name="Pradella S."/>
            <person name="Rachid S."/>
            <person name="Raddatz G."/>
            <person name="Rosenau F."/>
            <person name="Rueckert C."/>
            <person name="Sasse F."/>
            <person name="Scharfe M."/>
            <person name="Schuster S.C."/>
            <person name="Suen G."/>
            <person name="Treuner-Lange A."/>
            <person name="Velicer G.J."/>
            <person name="Vorholter F.-J."/>
            <person name="Weissman K.J."/>
            <person name="Welch R.D."/>
            <person name="Wenzel S.C."/>
            <person name="Whitworth D.E."/>
            <person name="Wilhelm S."/>
            <person name="Wittmann C."/>
            <person name="Bloecker H."/>
            <person name="Puehler A."/>
            <person name="Mueller R."/>
        </authorList>
    </citation>
    <scope>NUCLEOTIDE SEQUENCE [LARGE SCALE GENOMIC DNA]</scope>
    <source>
        <strain evidence="2">So ce56</strain>
    </source>
</reference>
<evidence type="ECO:0000313" key="2">
    <source>
        <dbReference type="Proteomes" id="UP000002139"/>
    </source>
</evidence>
<keyword evidence="2" id="KW-1185">Reference proteome</keyword>
<accession>A9GVJ6</accession>
<evidence type="ECO:0000313" key="1">
    <source>
        <dbReference type="EMBL" id="CAN90765.1"/>
    </source>
</evidence>
<proteinExistence type="predicted"/>
<dbReference type="InterPro" id="IPR019734">
    <property type="entry name" value="TPR_rpt"/>
</dbReference>
<dbReference type="EMBL" id="AM746676">
    <property type="protein sequence ID" value="CAN90765.1"/>
    <property type="molecule type" value="Genomic_DNA"/>
</dbReference>
<dbReference type="KEGG" id="scl:sce0608"/>